<evidence type="ECO:0000313" key="3">
    <source>
        <dbReference type="EMBL" id="MCS6524097.1"/>
    </source>
</evidence>
<sequence length="223" mass="22524">MKKTIATLVLATVLVGTGGTMALADESGPDTPISTDATENGIVSEDGSPRSVDEGGTGTGAGSGSGGGLQHSPVSSPSSLCEGGRIVYTARDASTAFTVASGKDATVSGESDITLSISRSTTFSVGGSITSTTGVSVSAGVAAVKEDIGVTISANYSGTSSSSGSWKVPHNWKLGRLEIGSIKHTGSVQRYVENKACKLVASGDPLRYKAPERGWSFRHVHVS</sequence>
<feature type="region of interest" description="Disordered" evidence="1">
    <location>
        <begin position="22"/>
        <end position="80"/>
    </location>
</feature>
<proteinExistence type="predicted"/>
<comment type="caution">
    <text evidence="3">The sequence shown here is derived from an EMBL/GenBank/DDBJ whole genome shotgun (WGS) entry which is preliminary data.</text>
</comment>
<dbReference type="RefSeq" id="WP_141862852.1">
    <property type="nucleotide sequence ID" value="NZ_BMNV01000012.1"/>
</dbReference>
<organism evidence="3 4">
    <name type="scientific">Curtobacterium citreum</name>
    <dbReference type="NCBI Taxonomy" id="2036"/>
    <lineage>
        <taxon>Bacteria</taxon>
        <taxon>Bacillati</taxon>
        <taxon>Actinomycetota</taxon>
        <taxon>Actinomycetes</taxon>
        <taxon>Micrococcales</taxon>
        <taxon>Microbacteriaceae</taxon>
        <taxon>Curtobacterium</taxon>
    </lineage>
</organism>
<accession>A0ABT2HLE0</accession>
<name>A0ABT2HLE0_9MICO</name>
<keyword evidence="4" id="KW-1185">Reference proteome</keyword>
<keyword evidence="2" id="KW-0732">Signal</keyword>
<dbReference type="EMBL" id="JANVAD010000010">
    <property type="protein sequence ID" value="MCS6524097.1"/>
    <property type="molecule type" value="Genomic_DNA"/>
</dbReference>
<protein>
    <submittedName>
        <fullName evidence="3">Uncharacterized protein</fullName>
    </submittedName>
</protein>
<feature type="compositionally biased region" description="Gly residues" evidence="1">
    <location>
        <begin position="55"/>
        <end position="69"/>
    </location>
</feature>
<evidence type="ECO:0000256" key="2">
    <source>
        <dbReference type="SAM" id="SignalP"/>
    </source>
</evidence>
<feature type="chain" id="PRO_5045799322" evidence="2">
    <location>
        <begin position="25"/>
        <end position="223"/>
    </location>
</feature>
<evidence type="ECO:0000256" key="1">
    <source>
        <dbReference type="SAM" id="MobiDB-lite"/>
    </source>
</evidence>
<feature type="signal peptide" evidence="2">
    <location>
        <begin position="1"/>
        <end position="24"/>
    </location>
</feature>
<evidence type="ECO:0000313" key="4">
    <source>
        <dbReference type="Proteomes" id="UP001652264"/>
    </source>
</evidence>
<gene>
    <name evidence="3" type="ORF">NYQ28_16125</name>
</gene>
<reference evidence="3 4" key="1">
    <citation type="submission" date="2022-08" db="EMBL/GenBank/DDBJ databases">
        <title>Taxonomy of Curtobacterium flaccumfaciens.</title>
        <authorList>
            <person name="Osdaghi E."/>
            <person name="Taghavi S.M."/>
            <person name="Hamidizade M."/>
            <person name="Abachi H."/>
            <person name="Fazliarab A."/>
            <person name="Baeyen S."/>
            <person name="Portier P."/>
            <person name="Van Vaerenbergh J."/>
            <person name="Jacques M.-A."/>
        </authorList>
    </citation>
    <scope>NUCLEOTIDE SEQUENCE [LARGE SCALE GENOMIC DNA]</scope>
    <source>
        <strain evidence="3 4">LMG8786T</strain>
    </source>
</reference>
<dbReference type="Proteomes" id="UP001652264">
    <property type="component" value="Unassembled WGS sequence"/>
</dbReference>
<dbReference type="GeneID" id="95325271"/>